<dbReference type="GO" id="GO:0005096">
    <property type="term" value="F:GTPase activator activity"/>
    <property type="evidence" value="ECO:0007669"/>
    <property type="project" value="InterPro"/>
</dbReference>
<dbReference type="GO" id="GO:1904263">
    <property type="term" value="P:positive regulation of TORC1 signaling"/>
    <property type="evidence" value="ECO:0007669"/>
    <property type="project" value="TreeGrafter"/>
</dbReference>
<evidence type="ECO:0000313" key="3">
    <source>
        <dbReference type="Proteomes" id="UP001153709"/>
    </source>
</evidence>
<evidence type="ECO:0000313" key="2">
    <source>
        <dbReference type="EMBL" id="CAG9836605.1"/>
    </source>
</evidence>
<dbReference type="PANTHER" id="PTHR31441">
    <property type="entry name" value="FOLLICULIN FAMILY MEMBER"/>
    <property type="match status" value="1"/>
</dbReference>
<evidence type="ECO:0000259" key="1">
    <source>
        <dbReference type="Pfam" id="PF11704"/>
    </source>
</evidence>
<keyword evidence="3" id="KW-1185">Reference proteome</keyword>
<dbReference type="OrthoDB" id="5599713at2759"/>
<dbReference type="Pfam" id="PF11704">
    <property type="entry name" value="Folliculin"/>
    <property type="match status" value="1"/>
</dbReference>
<accession>A0A9N9T8N3</accession>
<protein>
    <recommendedName>
        <fullName evidence="1">Folliculin/SMCR8 longin domain-containing protein</fullName>
    </recommendedName>
</protein>
<gene>
    <name evidence="2" type="ORF">DIABBA_LOCUS9682</name>
</gene>
<reference evidence="2" key="1">
    <citation type="submission" date="2022-01" db="EMBL/GenBank/DDBJ databases">
        <authorList>
            <person name="King R."/>
        </authorList>
    </citation>
    <scope>NUCLEOTIDE SEQUENCE</scope>
</reference>
<dbReference type="InterPro" id="IPR037520">
    <property type="entry name" value="Folliculin/SMCR8_longin"/>
</dbReference>
<dbReference type="GO" id="GO:0005829">
    <property type="term" value="C:cytosol"/>
    <property type="evidence" value="ECO:0007669"/>
    <property type="project" value="TreeGrafter"/>
</dbReference>
<proteinExistence type="predicted"/>
<dbReference type="EMBL" id="OU898281">
    <property type="protein sequence ID" value="CAG9836605.1"/>
    <property type="molecule type" value="Genomic_DNA"/>
</dbReference>
<dbReference type="InterPro" id="IPR021713">
    <property type="entry name" value="Folliculin"/>
</dbReference>
<feature type="domain" description="Folliculin/SMCR8 longin" evidence="1">
    <location>
        <begin position="60"/>
        <end position="205"/>
    </location>
</feature>
<sequence length="391" mass="44630">MEVIIAMGHFCDTHGPCVILCTEAFDKIPEKPSSLKVPICSACESIKLDTVYACEDERKQYITSRTSFDSKTAHLLKDAILRSLSIEMVLQDGKTSGTMYFGDNNRGHIIAHVFSVKDSFSRGFKRKYCIIVLGKQQISLLSHYDFIENNLKKISEGIQQKADKLNTTERSSTNDMEKVLRSLPELIGESAIYGQLHMWFVFLLRSKIFQRVPHNIPACPVDCSSIEKLRYIKLEMSDAVYDTIAYCVLTGIHIEEVDTSIIKYFQELLPKGFKLPNKGQLCTISKVKDTWNVKFQGSLPLVLPRLHTCIKEALEDTSLSNSALYHQTKSLIMHWYSISCVLSWSKKHCDNLMRTLEVHKCDMPLLSYWIPQSGACVELCKTDYFKYTKMS</sequence>
<dbReference type="AlphaFoldDB" id="A0A9N9T8N3"/>
<name>A0A9N9T8N3_DIABA</name>
<dbReference type="PANTHER" id="PTHR31441:SF2">
    <property type="entry name" value="FOLLICULIN"/>
    <property type="match status" value="1"/>
</dbReference>
<organism evidence="2 3">
    <name type="scientific">Diabrotica balteata</name>
    <name type="common">Banded cucumber beetle</name>
    <dbReference type="NCBI Taxonomy" id="107213"/>
    <lineage>
        <taxon>Eukaryota</taxon>
        <taxon>Metazoa</taxon>
        <taxon>Ecdysozoa</taxon>
        <taxon>Arthropoda</taxon>
        <taxon>Hexapoda</taxon>
        <taxon>Insecta</taxon>
        <taxon>Pterygota</taxon>
        <taxon>Neoptera</taxon>
        <taxon>Endopterygota</taxon>
        <taxon>Coleoptera</taxon>
        <taxon>Polyphaga</taxon>
        <taxon>Cucujiformia</taxon>
        <taxon>Chrysomeloidea</taxon>
        <taxon>Chrysomelidae</taxon>
        <taxon>Galerucinae</taxon>
        <taxon>Diabroticina</taxon>
        <taxon>Diabroticites</taxon>
        <taxon>Diabrotica</taxon>
    </lineage>
</organism>
<dbReference type="Proteomes" id="UP001153709">
    <property type="component" value="Chromosome 6"/>
</dbReference>